<evidence type="ECO:0000313" key="9">
    <source>
        <dbReference type="Proteomes" id="UP001185092"/>
    </source>
</evidence>
<accession>A0AAE4BRN8</accession>
<dbReference type="InterPro" id="IPR043135">
    <property type="entry name" value="Fur_C"/>
</dbReference>
<comment type="caution">
    <text evidence="8">The sequence shown here is derived from an EMBL/GenBank/DDBJ whole genome shotgun (WGS) entry which is preliminary data.</text>
</comment>
<dbReference type="GO" id="GO:0003700">
    <property type="term" value="F:DNA-binding transcription factor activity"/>
    <property type="evidence" value="ECO:0007669"/>
    <property type="project" value="InterPro"/>
</dbReference>
<keyword evidence="9" id="KW-1185">Reference proteome</keyword>
<dbReference type="PANTHER" id="PTHR33202">
    <property type="entry name" value="ZINC UPTAKE REGULATION PROTEIN"/>
    <property type="match status" value="1"/>
</dbReference>
<feature type="binding site" evidence="7">
    <location>
        <position position="100"/>
    </location>
    <ligand>
        <name>Zn(2+)</name>
        <dbReference type="ChEBI" id="CHEBI:29105"/>
    </ligand>
</feature>
<dbReference type="InterPro" id="IPR036388">
    <property type="entry name" value="WH-like_DNA-bd_sf"/>
</dbReference>
<dbReference type="GO" id="GO:1900376">
    <property type="term" value="P:regulation of secondary metabolite biosynthetic process"/>
    <property type="evidence" value="ECO:0007669"/>
    <property type="project" value="TreeGrafter"/>
</dbReference>
<keyword evidence="6" id="KW-0804">Transcription</keyword>
<evidence type="ECO:0000313" key="8">
    <source>
        <dbReference type="EMBL" id="MDR6237402.1"/>
    </source>
</evidence>
<keyword evidence="5" id="KW-0238">DNA-binding</keyword>
<evidence type="ECO:0000256" key="7">
    <source>
        <dbReference type="PIRSR" id="PIRSR602481-1"/>
    </source>
</evidence>
<proteinExistence type="inferred from homology"/>
<dbReference type="EMBL" id="JAVDQD010000001">
    <property type="protein sequence ID" value="MDR6237402.1"/>
    <property type="molecule type" value="Genomic_DNA"/>
</dbReference>
<dbReference type="GO" id="GO:0008270">
    <property type="term" value="F:zinc ion binding"/>
    <property type="evidence" value="ECO:0007669"/>
    <property type="project" value="TreeGrafter"/>
</dbReference>
<dbReference type="RefSeq" id="WP_309936867.1">
    <property type="nucleotide sequence ID" value="NZ_AP025305.1"/>
</dbReference>
<dbReference type="SUPFAM" id="SSF46785">
    <property type="entry name" value="Winged helix' DNA-binding domain"/>
    <property type="match status" value="1"/>
</dbReference>
<dbReference type="GO" id="GO:0000976">
    <property type="term" value="F:transcription cis-regulatory region binding"/>
    <property type="evidence" value="ECO:0007669"/>
    <property type="project" value="TreeGrafter"/>
</dbReference>
<comment type="similarity">
    <text evidence="1">Belongs to the Fur family.</text>
</comment>
<organism evidence="8 9">
    <name type="scientific">Aureibacter tunicatorum</name>
    <dbReference type="NCBI Taxonomy" id="866807"/>
    <lineage>
        <taxon>Bacteria</taxon>
        <taxon>Pseudomonadati</taxon>
        <taxon>Bacteroidota</taxon>
        <taxon>Cytophagia</taxon>
        <taxon>Cytophagales</taxon>
        <taxon>Persicobacteraceae</taxon>
        <taxon>Aureibacter</taxon>
    </lineage>
</organism>
<keyword evidence="4" id="KW-0805">Transcription regulation</keyword>
<sequence length="145" mass="16591">MKSSEIFKKYDLRVTKCRRAIIDMLEESDCALAHSDLEEQLKEFDRVTLYRTLNTFLEIGIVHKVLDDHGVAKYALCNDSCDGAKKQHSHEHVHFKCKICDKTTCIDSVEVPEISLPEGFKVEETNILIVGVCKFCNLEKELEQG</sequence>
<dbReference type="InterPro" id="IPR036390">
    <property type="entry name" value="WH_DNA-bd_sf"/>
</dbReference>
<evidence type="ECO:0000256" key="6">
    <source>
        <dbReference type="ARBA" id="ARBA00023163"/>
    </source>
</evidence>
<dbReference type="PANTHER" id="PTHR33202:SF22">
    <property type="entry name" value="HYDROGEN PEROXIDE SENSITIVE REPRESSOR"/>
    <property type="match status" value="1"/>
</dbReference>
<reference evidence="8" key="1">
    <citation type="submission" date="2023-07" db="EMBL/GenBank/DDBJ databases">
        <title>Genomic Encyclopedia of Type Strains, Phase IV (KMG-IV): sequencing the most valuable type-strain genomes for metagenomic binning, comparative biology and taxonomic classification.</title>
        <authorList>
            <person name="Goeker M."/>
        </authorList>
    </citation>
    <scope>NUCLEOTIDE SEQUENCE</scope>
    <source>
        <strain evidence="8">DSM 26174</strain>
    </source>
</reference>
<evidence type="ECO:0000256" key="2">
    <source>
        <dbReference type="ARBA" id="ARBA00022491"/>
    </source>
</evidence>
<keyword evidence="3 7" id="KW-0862">Zinc</keyword>
<gene>
    <name evidence="8" type="ORF">HNQ88_000378</name>
</gene>
<feature type="binding site" evidence="7">
    <location>
        <position position="133"/>
    </location>
    <ligand>
        <name>Zn(2+)</name>
        <dbReference type="ChEBI" id="CHEBI:29105"/>
    </ligand>
</feature>
<keyword evidence="7" id="KW-0479">Metal-binding</keyword>
<dbReference type="AlphaFoldDB" id="A0AAE4BRN8"/>
<dbReference type="Gene3D" id="3.30.1490.190">
    <property type="match status" value="1"/>
</dbReference>
<keyword evidence="2" id="KW-0678">Repressor</keyword>
<evidence type="ECO:0000256" key="4">
    <source>
        <dbReference type="ARBA" id="ARBA00023015"/>
    </source>
</evidence>
<protein>
    <submittedName>
        <fullName evidence="8">Fur family ferric uptake transcriptional regulator</fullName>
    </submittedName>
</protein>
<dbReference type="InterPro" id="IPR002481">
    <property type="entry name" value="FUR"/>
</dbReference>
<dbReference type="Proteomes" id="UP001185092">
    <property type="component" value="Unassembled WGS sequence"/>
</dbReference>
<feature type="binding site" evidence="7">
    <location>
        <position position="136"/>
    </location>
    <ligand>
        <name>Zn(2+)</name>
        <dbReference type="ChEBI" id="CHEBI:29105"/>
    </ligand>
</feature>
<feature type="binding site" evidence="7">
    <location>
        <position position="97"/>
    </location>
    <ligand>
        <name>Zn(2+)</name>
        <dbReference type="ChEBI" id="CHEBI:29105"/>
    </ligand>
</feature>
<dbReference type="Pfam" id="PF01475">
    <property type="entry name" value="FUR"/>
    <property type="match status" value="1"/>
</dbReference>
<comment type="cofactor">
    <cofactor evidence="7">
        <name>Zn(2+)</name>
        <dbReference type="ChEBI" id="CHEBI:29105"/>
    </cofactor>
    <text evidence="7">Binds 1 zinc ion per subunit.</text>
</comment>
<dbReference type="GO" id="GO:0045892">
    <property type="term" value="P:negative regulation of DNA-templated transcription"/>
    <property type="evidence" value="ECO:0007669"/>
    <property type="project" value="TreeGrafter"/>
</dbReference>
<evidence type="ECO:0000256" key="1">
    <source>
        <dbReference type="ARBA" id="ARBA00007957"/>
    </source>
</evidence>
<evidence type="ECO:0000256" key="3">
    <source>
        <dbReference type="ARBA" id="ARBA00022833"/>
    </source>
</evidence>
<dbReference type="Gene3D" id="1.10.10.10">
    <property type="entry name" value="Winged helix-like DNA-binding domain superfamily/Winged helix DNA-binding domain"/>
    <property type="match status" value="1"/>
</dbReference>
<name>A0AAE4BRN8_9BACT</name>
<evidence type="ECO:0000256" key="5">
    <source>
        <dbReference type="ARBA" id="ARBA00023125"/>
    </source>
</evidence>